<evidence type="ECO:0000313" key="2">
    <source>
        <dbReference type="EMBL" id="MEQ2161680.1"/>
    </source>
</evidence>
<accession>A0ABV0MRE1</accession>
<dbReference type="EMBL" id="JAHRIO010010748">
    <property type="protein sequence ID" value="MEQ2161680.1"/>
    <property type="molecule type" value="Genomic_DNA"/>
</dbReference>
<dbReference type="Proteomes" id="UP001476798">
    <property type="component" value="Unassembled WGS sequence"/>
</dbReference>
<evidence type="ECO:0000313" key="3">
    <source>
        <dbReference type="Proteomes" id="UP001476798"/>
    </source>
</evidence>
<sequence>MFYDGGRRLVNTPGHRVTSGLRRRRRVALKRRDLAVRMPCHNQQLKSGQEQPMEQVRFANSSNVPPILNSSEPSAVPTQPVSQDSLGPQLKLLPLNDQIRELQTIIRDK</sequence>
<name>A0ABV0MRE1_9TELE</name>
<protein>
    <submittedName>
        <fullName evidence="2">Uncharacterized protein</fullName>
    </submittedName>
</protein>
<evidence type="ECO:0000256" key="1">
    <source>
        <dbReference type="SAM" id="MobiDB-lite"/>
    </source>
</evidence>
<comment type="caution">
    <text evidence="2">The sequence shown here is derived from an EMBL/GenBank/DDBJ whole genome shotgun (WGS) entry which is preliminary data.</text>
</comment>
<keyword evidence="3" id="KW-1185">Reference proteome</keyword>
<proteinExistence type="predicted"/>
<feature type="compositionally biased region" description="Polar residues" evidence="1">
    <location>
        <begin position="60"/>
        <end position="86"/>
    </location>
</feature>
<feature type="region of interest" description="Disordered" evidence="1">
    <location>
        <begin position="1"/>
        <end position="24"/>
    </location>
</feature>
<reference evidence="2 3" key="1">
    <citation type="submission" date="2021-06" db="EMBL/GenBank/DDBJ databases">
        <authorList>
            <person name="Palmer J.M."/>
        </authorList>
    </citation>
    <scope>NUCLEOTIDE SEQUENCE [LARGE SCALE GENOMIC DNA]</scope>
    <source>
        <strain evidence="2 3">GA_2019</strain>
        <tissue evidence="2">Muscle</tissue>
    </source>
</reference>
<feature type="region of interest" description="Disordered" evidence="1">
    <location>
        <begin position="60"/>
        <end position="89"/>
    </location>
</feature>
<organism evidence="2 3">
    <name type="scientific">Goodea atripinnis</name>
    <dbReference type="NCBI Taxonomy" id="208336"/>
    <lineage>
        <taxon>Eukaryota</taxon>
        <taxon>Metazoa</taxon>
        <taxon>Chordata</taxon>
        <taxon>Craniata</taxon>
        <taxon>Vertebrata</taxon>
        <taxon>Euteleostomi</taxon>
        <taxon>Actinopterygii</taxon>
        <taxon>Neopterygii</taxon>
        <taxon>Teleostei</taxon>
        <taxon>Neoteleostei</taxon>
        <taxon>Acanthomorphata</taxon>
        <taxon>Ovalentaria</taxon>
        <taxon>Atherinomorphae</taxon>
        <taxon>Cyprinodontiformes</taxon>
        <taxon>Goodeidae</taxon>
        <taxon>Goodea</taxon>
    </lineage>
</organism>
<gene>
    <name evidence="2" type="ORF">GOODEAATRI_011983</name>
</gene>